<dbReference type="AlphaFoldDB" id="A0A1Y2IEC2"/>
<evidence type="ECO:0000256" key="1">
    <source>
        <dbReference type="ARBA" id="ARBA00004367"/>
    </source>
</evidence>
<feature type="compositionally biased region" description="Basic and acidic residues" evidence="8">
    <location>
        <begin position="469"/>
        <end position="487"/>
    </location>
</feature>
<dbReference type="InterPro" id="IPR012913">
    <property type="entry name" value="OS9-like_dom"/>
</dbReference>
<keyword evidence="4 9" id="KW-0732">Signal</keyword>
<feature type="domain" description="MRH" evidence="10">
    <location>
        <begin position="151"/>
        <end position="292"/>
    </location>
</feature>
<feature type="region of interest" description="Disordered" evidence="8">
    <location>
        <begin position="453"/>
        <end position="499"/>
    </location>
</feature>
<dbReference type="InterPro" id="IPR009011">
    <property type="entry name" value="Man6P_isomerase_rcpt-bd_dom_sf"/>
</dbReference>
<comment type="similarity">
    <text evidence="2">Belongs to the OS-9 family.</text>
</comment>
<feature type="region of interest" description="Disordered" evidence="8">
    <location>
        <begin position="337"/>
        <end position="371"/>
    </location>
</feature>
<keyword evidence="7" id="KW-1015">Disulfide bond</keyword>
<sequence length="499" mass="55303">MFPFALSIPLSLALLVSARVHHSRVPEDPYAFPKYSVSFLHGLPVLNETAERWLRDGLRGGELEFLDEPWQESQWHATQRKSIEAGDDSAPSDAASGQRPNYTLQHMKMGPKSSFVCLIPPPPQEPPAVEDTPTDVSTPVHSWSLLQPLSGKCLYHRQGWFTYSYCHNSHVRQFHELHHQHIPPTGEYKPEEDPEWEAYTLGRAPATLEAGAELTTAEAAAAANLELARGAGSRYLVQRWGDGTYCDKTGRKRDVEIQFHCSMTMTDTILFVKETQTCHYVVHIATPRLCGEPGFRSRVDSAEEHPIRCREVLDAEQYNSADRSLPEASHPFRFVRPQKKVIASPPPPPAADARGKDGATGKAATGPADPHGELLRRALQRLLARQNQGGGADTHVVVEQLPDGEGELLIEFVDIELPEGVDGDGEVYAEDYVDEEEGAGAEFEGRLHDILRAAGYDIKQPPKTNTRGRGAEDESDGRDAAERRERGGGTPPKKRRDEL</sequence>
<keyword evidence="5" id="KW-0430">Lectin</keyword>
<evidence type="ECO:0000256" key="5">
    <source>
        <dbReference type="ARBA" id="ARBA00022734"/>
    </source>
</evidence>
<dbReference type="Gene3D" id="2.70.130.10">
    <property type="entry name" value="Mannose-6-phosphate receptor binding domain"/>
    <property type="match status" value="1"/>
</dbReference>
<evidence type="ECO:0000256" key="9">
    <source>
        <dbReference type="SAM" id="SignalP"/>
    </source>
</evidence>
<dbReference type="Pfam" id="PF07915">
    <property type="entry name" value="PRKCSH"/>
    <property type="match status" value="1"/>
</dbReference>
<feature type="compositionally biased region" description="Low complexity" evidence="8">
    <location>
        <begin position="360"/>
        <end position="369"/>
    </location>
</feature>
<keyword evidence="6" id="KW-0256">Endoplasmic reticulum</keyword>
<dbReference type="Proteomes" id="UP000193067">
    <property type="component" value="Unassembled WGS sequence"/>
</dbReference>
<dbReference type="GO" id="GO:0030246">
    <property type="term" value="F:carbohydrate binding"/>
    <property type="evidence" value="ECO:0007669"/>
    <property type="project" value="UniProtKB-KW"/>
</dbReference>
<organism evidence="11 12">
    <name type="scientific">Trametes coccinea (strain BRFM310)</name>
    <name type="common">Pycnoporus coccineus</name>
    <dbReference type="NCBI Taxonomy" id="1353009"/>
    <lineage>
        <taxon>Eukaryota</taxon>
        <taxon>Fungi</taxon>
        <taxon>Dikarya</taxon>
        <taxon>Basidiomycota</taxon>
        <taxon>Agaricomycotina</taxon>
        <taxon>Agaricomycetes</taxon>
        <taxon>Polyporales</taxon>
        <taxon>Polyporaceae</taxon>
        <taxon>Trametes</taxon>
    </lineage>
</organism>
<dbReference type="GO" id="GO:0030970">
    <property type="term" value="P:retrograde protein transport, ER to cytosol"/>
    <property type="evidence" value="ECO:0007669"/>
    <property type="project" value="TreeGrafter"/>
</dbReference>
<evidence type="ECO:0000256" key="7">
    <source>
        <dbReference type="ARBA" id="ARBA00023157"/>
    </source>
</evidence>
<dbReference type="PROSITE" id="PS51914">
    <property type="entry name" value="MRH"/>
    <property type="match status" value="1"/>
</dbReference>
<dbReference type="SUPFAM" id="SSF50911">
    <property type="entry name" value="Mannose 6-phosphate receptor domain"/>
    <property type="match status" value="1"/>
</dbReference>
<accession>A0A1Y2IEC2</accession>
<dbReference type="STRING" id="1353009.A0A1Y2IEC2"/>
<dbReference type="InterPro" id="IPR045149">
    <property type="entry name" value="OS-9-like"/>
</dbReference>
<evidence type="ECO:0000256" key="3">
    <source>
        <dbReference type="ARBA" id="ARBA00018727"/>
    </source>
</evidence>
<evidence type="ECO:0000256" key="4">
    <source>
        <dbReference type="ARBA" id="ARBA00022729"/>
    </source>
</evidence>
<proteinExistence type="inferred from homology"/>
<dbReference type="GO" id="GO:0005789">
    <property type="term" value="C:endoplasmic reticulum membrane"/>
    <property type="evidence" value="ECO:0007669"/>
    <property type="project" value="UniProtKB-SubCell"/>
</dbReference>
<name>A0A1Y2IEC2_TRAC3</name>
<evidence type="ECO:0000256" key="6">
    <source>
        <dbReference type="ARBA" id="ARBA00022824"/>
    </source>
</evidence>
<protein>
    <recommendedName>
        <fullName evidence="3">Protein OS-9 homolog</fullName>
    </recommendedName>
</protein>
<dbReference type="GO" id="GO:0005788">
    <property type="term" value="C:endoplasmic reticulum lumen"/>
    <property type="evidence" value="ECO:0007669"/>
    <property type="project" value="TreeGrafter"/>
</dbReference>
<dbReference type="PANTHER" id="PTHR15414:SF0">
    <property type="entry name" value="ENDOPLASMIC RETICULUM LECTIN 1"/>
    <property type="match status" value="1"/>
</dbReference>
<gene>
    <name evidence="11" type="ORF">PYCCODRAFT_1453986</name>
</gene>
<comment type="subcellular location">
    <subcellularLocation>
        <location evidence="1">Endoplasmic reticulum membrane</location>
        <topology evidence="1">Peripheral membrane protein</topology>
        <orientation evidence="1">Lumenal side</orientation>
    </subcellularLocation>
</comment>
<dbReference type="OrthoDB" id="448954at2759"/>
<reference evidence="11 12" key="1">
    <citation type="journal article" date="2015" name="Biotechnol. Biofuels">
        <title>Enhanced degradation of softwood versus hardwood by the white-rot fungus Pycnoporus coccineus.</title>
        <authorList>
            <person name="Couturier M."/>
            <person name="Navarro D."/>
            <person name="Chevret D."/>
            <person name="Henrissat B."/>
            <person name="Piumi F."/>
            <person name="Ruiz-Duenas F.J."/>
            <person name="Martinez A.T."/>
            <person name="Grigoriev I.V."/>
            <person name="Riley R."/>
            <person name="Lipzen A."/>
            <person name="Berrin J.G."/>
            <person name="Master E.R."/>
            <person name="Rosso M.N."/>
        </authorList>
    </citation>
    <scope>NUCLEOTIDE SEQUENCE [LARGE SCALE GENOMIC DNA]</scope>
    <source>
        <strain evidence="11 12">BRFM310</strain>
    </source>
</reference>
<evidence type="ECO:0000259" key="10">
    <source>
        <dbReference type="PROSITE" id="PS51914"/>
    </source>
</evidence>
<feature type="chain" id="PRO_5012779307" description="Protein OS-9 homolog" evidence="9">
    <location>
        <begin position="19"/>
        <end position="499"/>
    </location>
</feature>
<keyword evidence="12" id="KW-1185">Reference proteome</keyword>
<evidence type="ECO:0000256" key="2">
    <source>
        <dbReference type="ARBA" id="ARBA00009918"/>
    </source>
</evidence>
<feature type="signal peptide" evidence="9">
    <location>
        <begin position="1"/>
        <end position="18"/>
    </location>
</feature>
<feature type="region of interest" description="Disordered" evidence="8">
    <location>
        <begin position="76"/>
        <end position="99"/>
    </location>
</feature>
<dbReference type="PANTHER" id="PTHR15414">
    <property type="entry name" value="OS-9-RELATED"/>
    <property type="match status" value="1"/>
</dbReference>
<evidence type="ECO:0000313" key="11">
    <source>
        <dbReference type="EMBL" id="OSC99033.1"/>
    </source>
</evidence>
<evidence type="ECO:0000313" key="12">
    <source>
        <dbReference type="Proteomes" id="UP000193067"/>
    </source>
</evidence>
<dbReference type="EMBL" id="KZ084131">
    <property type="protein sequence ID" value="OSC99033.1"/>
    <property type="molecule type" value="Genomic_DNA"/>
</dbReference>
<evidence type="ECO:0000256" key="8">
    <source>
        <dbReference type="SAM" id="MobiDB-lite"/>
    </source>
</evidence>
<dbReference type="GO" id="GO:0030968">
    <property type="term" value="P:endoplasmic reticulum unfolded protein response"/>
    <property type="evidence" value="ECO:0007669"/>
    <property type="project" value="InterPro"/>
</dbReference>
<dbReference type="InterPro" id="IPR044865">
    <property type="entry name" value="MRH_dom"/>
</dbReference>